<dbReference type="AlphaFoldDB" id="A0A0C9YRJ6"/>
<gene>
    <name evidence="1" type="ORF">PISMIDRAFT_265580</name>
</gene>
<name>A0A0C9YRJ6_9AGAM</name>
<evidence type="ECO:0000313" key="1">
    <source>
        <dbReference type="EMBL" id="KIK16454.1"/>
    </source>
</evidence>
<organism evidence="1 2">
    <name type="scientific">Pisolithus microcarpus 441</name>
    <dbReference type="NCBI Taxonomy" id="765257"/>
    <lineage>
        <taxon>Eukaryota</taxon>
        <taxon>Fungi</taxon>
        <taxon>Dikarya</taxon>
        <taxon>Basidiomycota</taxon>
        <taxon>Agaricomycotina</taxon>
        <taxon>Agaricomycetes</taxon>
        <taxon>Agaricomycetidae</taxon>
        <taxon>Boletales</taxon>
        <taxon>Sclerodermatineae</taxon>
        <taxon>Pisolithaceae</taxon>
        <taxon>Pisolithus</taxon>
    </lineage>
</organism>
<protein>
    <submittedName>
        <fullName evidence="1">Uncharacterized protein</fullName>
    </submittedName>
</protein>
<reference evidence="2" key="2">
    <citation type="submission" date="2015-01" db="EMBL/GenBank/DDBJ databases">
        <title>Evolutionary Origins and Diversification of the Mycorrhizal Mutualists.</title>
        <authorList>
            <consortium name="DOE Joint Genome Institute"/>
            <consortium name="Mycorrhizal Genomics Consortium"/>
            <person name="Kohler A."/>
            <person name="Kuo A."/>
            <person name="Nagy L.G."/>
            <person name="Floudas D."/>
            <person name="Copeland A."/>
            <person name="Barry K.W."/>
            <person name="Cichocki N."/>
            <person name="Veneault-Fourrey C."/>
            <person name="LaButti K."/>
            <person name="Lindquist E.A."/>
            <person name="Lipzen A."/>
            <person name="Lundell T."/>
            <person name="Morin E."/>
            <person name="Murat C."/>
            <person name="Riley R."/>
            <person name="Ohm R."/>
            <person name="Sun H."/>
            <person name="Tunlid A."/>
            <person name="Henrissat B."/>
            <person name="Grigoriev I.V."/>
            <person name="Hibbett D.S."/>
            <person name="Martin F."/>
        </authorList>
    </citation>
    <scope>NUCLEOTIDE SEQUENCE [LARGE SCALE GENOMIC DNA]</scope>
    <source>
        <strain evidence="2">441</strain>
    </source>
</reference>
<reference evidence="1 2" key="1">
    <citation type="submission" date="2014-04" db="EMBL/GenBank/DDBJ databases">
        <authorList>
            <consortium name="DOE Joint Genome Institute"/>
            <person name="Kuo A."/>
            <person name="Kohler A."/>
            <person name="Costa M.D."/>
            <person name="Nagy L.G."/>
            <person name="Floudas D."/>
            <person name="Copeland A."/>
            <person name="Barry K.W."/>
            <person name="Cichocki N."/>
            <person name="Veneault-Fourrey C."/>
            <person name="LaButti K."/>
            <person name="Lindquist E.A."/>
            <person name="Lipzen A."/>
            <person name="Lundell T."/>
            <person name="Morin E."/>
            <person name="Murat C."/>
            <person name="Sun H."/>
            <person name="Tunlid A."/>
            <person name="Henrissat B."/>
            <person name="Grigoriev I.V."/>
            <person name="Hibbett D.S."/>
            <person name="Martin F."/>
            <person name="Nordberg H.P."/>
            <person name="Cantor M.N."/>
            <person name="Hua S.X."/>
        </authorList>
    </citation>
    <scope>NUCLEOTIDE SEQUENCE [LARGE SCALE GENOMIC DNA]</scope>
    <source>
        <strain evidence="1 2">441</strain>
    </source>
</reference>
<dbReference type="HOGENOM" id="CLU_2373575_0_0_1"/>
<evidence type="ECO:0000313" key="2">
    <source>
        <dbReference type="Proteomes" id="UP000054018"/>
    </source>
</evidence>
<dbReference type="EMBL" id="KN833856">
    <property type="protein sequence ID" value="KIK16454.1"/>
    <property type="molecule type" value="Genomic_DNA"/>
</dbReference>
<sequence length="95" mass="10999">MRLTHRIFPSATMEVVCPLSSSTRTSRDTALGCPNIITESGNYYLFRIFTPHILQPLVTRTTVVSDADFSWWFSENAEHRPFSCRFIHQNMACVW</sequence>
<dbReference type="Proteomes" id="UP000054018">
    <property type="component" value="Unassembled WGS sequence"/>
</dbReference>
<keyword evidence="2" id="KW-1185">Reference proteome</keyword>
<accession>A0A0C9YRJ6</accession>
<proteinExistence type="predicted"/>